<evidence type="ECO:0000256" key="1">
    <source>
        <dbReference type="ARBA" id="ARBA00022729"/>
    </source>
</evidence>
<dbReference type="PANTHER" id="PTHR36220:SF1">
    <property type="entry name" value="GAMMA TUBULIN COMPLEX COMPONENT C-TERMINAL DOMAIN-CONTAINING PROTEIN"/>
    <property type="match status" value="1"/>
</dbReference>
<keyword evidence="1" id="KW-0732">Signal</keyword>
<dbReference type="Gene3D" id="2.130.10.130">
    <property type="entry name" value="Integrin alpha, N-terminal"/>
    <property type="match status" value="1"/>
</dbReference>
<keyword evidence="4" id="KW-1185">Reference proteome</keyword>
<feature type="compositionally biased region" description="Polar residues" evidence="2">
    <location>
        <begin position="661"/>
        <end position="674"/>
    </location>
</feature>
<dbReference type="EMBL" id="JBHTAS010000001">
    <property type="protein sequence ID" value="MFC7142201.1"/>
    <property type="molecule type" value="Genomic_DNA"/>
</dbReference>
<feature type="region of interest" description="Disordered" evidence="2">
    <location>
        <begin position="546"/>
        <end position="582"/>
    </location>
</feature>
<comment type="caution">
    <text evidence="3">The sequence shown here is derived from an EMBL/GenBank/DDBJ whole genome shotgun (WGS) entry which is preliminary data.</text>
</comment>
<dbReference type="PANTHER" id="PTHR36220">
    <property type="entry name" value="UNNAMED PRODUCT"/>
    <property type="match status" value="1"/>
</dbReference>
<dbReference type="RefSeq" id="WP_274323270.1">
    <property type="nucleotide sequence ID" value="NZ_CP118158.1"/>
</dbReference>
<organism evidence="3 4">
    <name type="scientific">Halosimplex aquaticum</name>
    <dbReference type="NCBI Taxonomy" id="3026162"/>
    <lineage>
        <taxon>Archaea</taxon>
        <taxon>Methanobacteriati</taxon>
        <taxon>Methanobacteriota</taxon>
        <taxon>Stenosarchaea group</taxon>
        <taxon>Halobacteria</taxon>
        <taxon>Halobacteriales</taxon>
        <taxon>Haloarculaceae</taxon>
        <taxon>Halosimplex</taxon>
    </lineage>
</organism>
<feature type="compositionally biased region" description="Low complexity" evidence="2">
    <location>
        <begin position="456"/>
        <end position="497"/>
    </location>
</feature>
<evidence type="ECO:0000256" key="2">
    <source>
        <dbReference type="SAM" id="MobiDB-lite"/>
    </source>
</evidence>
<evidence type="ECO:0000313" key="4">
    <source>
        <dbReference type="Proteomes" id="UP001596432"/>
    </source>
</evidence>
<evidence type="ECO:0000313" key="3">
    <source>
        <dbReference type="EMBL" id="MFC7142201.1"/>
    </source>
</evidence>
<feature type="region of interest" description="Disordered" evidence="2">
    <location>
        <begin position="391"/>
        <end position="497"/>
    </location>
</feature>
<dbReference type="AlphaFoldDB" id="A0ABD5Y5P5"/>
<feature type="compositionally biased region" description="Gly residues" evidence="2">
    <location>
        <begin position="629"/>
        <end position="658"/>
    </location>
</feature>
<dbReference type="PROSITE" id="PS51318">
    <property type="entry name" value="TAT"/>
    <property type="match status" value="1"/>
</dbReference>
<dbReference type="InterPro" id="IPR013517">
    <property type="entry name" value="FG-GAP"/>
</dbReference>
<feature type="region of interest" description="Disordered" evidence="2">
    <location>
        <begin position="616"/>
        <end position="681"/>
    </location>
</feature>
<feature type="region of interest" description="Disordered" evidence="2">
    <location>
        <begin position="310"/>
        <end position="341"/>
    </location>
</feature>
<dbReference type="Pfam" id="PF14312">
    <property type="entry name" value="FG-GAP_2"/>
    <property type="match status" value="2"/>
</dbReference>
<reference evidence="3 4" key="1">
    <citation type="journal article" date="2019" name="Int. J. Syst. Evol. Microbiol.">
        <title>The Global Catalogue of Microorganisms (GCM) 10K type strain sequencing project: providing services to taxonomists for standard genome sequencing and annotation.</title>
        <authorList>
            <consortium name="The Broad Institute Genomics Platform"/>
            <consortium name="The Broad Institute Genome Sequencing Center for Infectious Disease"/>
            <person name="Wu L."/>
            <person name="Ma J."/>
        </authorList>
    </citation>
    <scope>NUCLEOTIDE SEQUENCE [LARGE SCALE GENOMIC DNA]</scope>
    <source>
        <strain evidence="3 4">XZYJT29</strain>
    </source>
</reference>
<feature type="region of interest" description="Disordered" evidence="2">
    <location>
        <begin position="1"/>
        <end position="21"/>
    </location>
</feature>
<gene>
    <name evidence="3" type="ORF">ACFQMA_20480</name>
</gene>
<dbReference type="InterPro" id="IPR028994">
    <property type="entry name" value="Integrin_alpha_N"/>
</dbReference>
<dbReference type="Proteomes" id="UP001596432">
    <property type="component" value="Unassembled WGS sequence"/>
</dbReference>
<name>A0ABD5Y5P5_9EURY</name>
<protein>
    <submittedName>
        <fullName evidence="3">FG-GAP repeat protein</fullName>
    </submittedName>
</protein>
<proteinExistence type="predicted"/>
<sequence length="681" mass="66966">MHTGNSASDGPDDRQSATDGDYVVSRRSVLKGAAAAALGATALRSAPNGVRADHAPPVDWTATTLDADGASDAFGSSLTLDAAGETLVVGDPTRREGEVRTGGVSVYVSEDGGWTRETVLPREPRARLDYVGESVDVDAAGETVVVGMPGEDALAGQCGGVLVFVRESGSWTQEARLMAGDEAATRDHLGTAVAVDDAGERVVAGAPAADATPARTGAAYVFDRTEDSDGGASWSRTAKLQLPDGSADDHAGESVSLSADGATALVGAPGAADGAGVVAAFTEDPWDHVRSAENPTDAAAAFGSATATNGTDSVLCAPEAPASDSGESETDSSDRASGPTGYAGVFGGISLAPVQRLSAEGGSSGERVGTDAALATDGDCAVVGAVFDGDSASGEGGGDSGVGGETGNGESPSTGGAYVFDSRDGGWSQSSRLAPPESADGSQFGRAVATGGGGHVVAVGGRRQATGGQTATAGTDTGTGTPSSAATGTPSSSAATGTVTVFTRESPGVSIDIEPDEEWPASVPYEGSGEIEVCIEHTDEFDPTTVDVGTLRFGPPRVVDEGDGARAVGGGSEEDADSDGDRDLVVRFPVGDAGFDPDDFAARLVGETIYGTPISDHDFVVTTDDDSDGGSGSTGNETGGGTGGNATGNGTSGDGGSGTTPVGNETSGDQTSGNGTDGGAL</sequence>
<accession>A0ABD5Y5P5</accession>
<feature type="compositionally biased region" description="Gly residues" evidence="2">
    <location>
        <begin position="394"/>
        <end position="407"/>
    </location>
</feature>
<dbReference type="GeneID" id="78822536"/>
<dbReference type="InterPro" id="IPR006311">
    <property type="entry name" value="TAT_signal"/>
</dbReference>